<accession>A0ABT6DDJ1</accession>
<evidence type="ECO:0000259" key="1">
    <source>
        <dbReference type="SMART" id="SM00860"/>
    </source>
</evidence>
<organism evidence="2 3">
    <name type="scientific">Furfurilactobacillus milii</name>
    <dbReference type="NCBI Taxonomy" id="2888272"/>
    <lineage>
        <taxon>Bacteria</taxon>
        <taxon>Bacillati</taxon>
        <taxon>Bacillota</taxon>
        <taxon>Bacilli</taxon>
        <taxon>Lactobacillales</taxon>
        <taxon>Lactobacillaceae</taxon>
        <taxon>Furfurilactobacillus</taxon>
    </lineage>
</organism>
<protein>
    <submittedName>
        <fullName evidence="2">SMI1/KNR4 family protein</fullName>
    </submittedName>
</protein>
<gene>
    <name evidence="2" type="ORF">NNA32_08615</name>
</gene>
<evidence type="ECO:0000313" key="2">
    <source>
        <dbReference type="EMBL" id="MDF9914307.1"/>
    </source>
</evidence>
<dbReference type="InterPro" id="IPR037883">
    <property type="entry name" value="Knr4/Smi1-like_sf"/>
</dbReference>
<dbReference type="SMART" id="SM00860">
    <property type="entry name" value="SMI1_KNR4"/>
    <property type="match status" value="1"/>
</dbReference>
<name>A0ABT6DDJ1_9LACO</name>
<reference evidence="2" key="1">
    <citation type="submission" date="2022-06" db="EMBL/GenBank/DDBJ databases">
        <title>Antifungal cultures and metabolites of lactic acid bacteria for use in dairy fermentations.</title>
        <authorList>
            <person name="Zhao Z."/>
            <person name="Gaenzle M."/>
        </authorList>
    </citation>
    <scope>NUCLEOTIDE SEQUENCE</scope>
    <source>
        <strain evidence="2">FUA3126</strain>
    </source>
</reference>
<evidence type="ECO:0000313" key="3">
    <source>
        <dbReference type="Proteomes" id="UP001152867"/>
    </source>
</evidence>
<dbReference type="Proteomes" id="UP001152867">
    <property type="component" value="Unassembled WGS sequence"/>
</dbReference>
<proteinExistence type="predicted"/>
<dbReference type="InterPro" id="IPR018958">
    <property type="entry name" value="Knr4/Smi1-like_dom"/>
</dbReference>
<dbReference type="EMBL" id="JANDJP010000010">
    <property type="protein sequence ID" value="MDF9914307.1"/>
    <property type="molecule type" value="Genomic_DNA"/>
</dbReference>
<sequence length="174" mass="19550">MDQTVTNVIKTINALTNNTKDSYLVPTLGGAPIACRFKTWTGATKEDIQSLQQFDLPDDLIDFLLVTNGLDLFNMQTEYGPLTWAHVLSCQEIIENYLLMKKIGFAGGEAGESVGVIHLTDIGMININIGRLKAGQHYLSYPGERGNEYFNFTFADWLHRYIVCGGSEFWNLLY</sequence>
<dbReference type="RefSeq" id="WP_178943227.1">
    <property type="nucleotide sequence ID" value="NZ_JAIWJF010000004.1"/>
</dbReference>
<comment type="caution">
    <text evidence="2">The sequence shown here is derived from an EMBL/GenBank/DDBJ whole genome shotgun (WGS) entry which is preliminary data.</text>
</comment>
<feature type="domain" description="Knr4/Smi1-like" evidence="1">
    <location>
        <begin position="42"/>
        <end position="160"/>
    </location>
</feature>
<keyword evidence="3" id="KW-1185">Reference proteome</keyword>
<dbReference type="SUPFAM" id="SSF160631">
    <property type="entry name" value="SMI1/KNR4-like"/>
    <property type="match status" value="1"/>
</dbReference>